<dbReference type="EMBL" id="SKBU01000040">
    <property type="protein sequence ID" value="TCJ13477.1"/>
    <property type="molecule type" value="Genomic_DNA"/>
</dbReference>
<feature type="transmembrane region" description="Helical" evidence="1">
    <location>
        <begin position="141"/>
        <end position="161"/>
    </location>
</feature>
<feature type="transmembrane region" description="Helical" evidence="1">
    <location>
        <begin position="62"/>
        <end position="82"/>
    </location>
</feature>
<feature type="transmembrane region" description="Helical" evidence="1">
    <location>
        <begin position="456"/>
        <end position="481"/>
    </location>
</feature>
<feature type="transmembrane region" description="Helical" evidence="1">
    <location>
        <begin position="36"/>
        <end position="56"/>
    </location>
</feature>
<name>A0A4R1B860_9ACTN</name>
<evidence type="ECO:0000313" key="2">
    <source>
        <dbReference type="EMBL" id="TCJ13477.1"/>
    </source>
</evidence>
<keyword evidence="3" id="KW-1185">Reference proteome</keyword>
<dbReference type="AlphaFoldDB" id="A0A4R1B860"/>
<feature type="transmembrane region" description="Helical" evidence="1">
    <location>
        <begin position="213"/>
        <end position="238"/>
    </location>
</feature>
<evidence type="ECO:0000313" key="3">
    <source>
        <dbReference type="Proteomes" id="UP000295244"/>
    </source>
</evidence>
<feature type="transmembrane region" description="Helical" evidence="1">
    <location>
        <begin position="395"/>
        <end position="413"/>
    </location>
</feature>
<keyword evidence="1" id="KW-0472">Membrane</keyword>
<keyword evidence="1" id="KW-1133">Transmembrane helix</keyword>
<dbReference type="OrthoDB" id="3496044at2"/>
<dbReference type="RefSeq" id="WP_132692897.1">
    <property type="nucleotide sequence ID" value="NZ_SKBU01000040.1"/>
</dbReference>
<comment type="caution">
    <text evidence="2">The sequence shown here is derived from an EMBL/GenBank/DDBJ whole genome shotgun (WGS) entry which is preliminary data.</text>
</comment>
<proteinExistence type="predicted"/>
<feature type="transmembrane region" description="Helical" evidence="1">
    <location>
        <begin position="297"/>
        <end position="323"/>
    </location>
</feature>
<evidence type="ECO:0000256" key="1">
    <source>
        <dbReference type="SAM" id="Phobius"/>
    </source>
</evidence>
<reference evidence="2 3" key="1">
    <citation type="submission" date="2019-03" db="EMBL/GenBank/DDBJ databases">
        <title>Whole genome sequence of a novel Rubrobacter taiwanensis strain, isolated from Yellowstone National Park.</title>
        <authorList>
            <person name="Freed S."/>
            <person name="Ramaley R.F."/>
            <person name="Kyndt J.A."/>
        </authorList>
    </citation>
    <scope>NUCLEOTIDE SEQUENCE [LARGE SCALE GENOMIC DNA]</scope>
    <source>
        <strain evidence="2 3">Yellowstone</strain>
    </source>
</reference>
<keyword evidence="1" id="KW-0812">Transmembrane</keyword>
<protein>
    <recommendedName>
        <fullName evidence="4">Divalent metal cation transporter</fullName>
    </recommendedName>
</protein>
<accession>A0A4R1B860</accession>
<dbReference type="NCBIfam" id="NF037982">
    <property type="entry name" value="Nramp_1"/>
    <property type="match status" value="1"/>
</dbReference>
<feature type="transmembrane region" description="Helical" evidence="1">
    <location>
        <begin position="343"/>
        <end position="363"/>
    </location>
</feature>
<feature type="transmembrane region" description="Helical" evidence="1">
    <location>
        <begin position="419"/>
        <end position="444"/>
    </location>
</feature>
<sequence>MADSIEAREVASEIPGDHLPPVEYRDLPEPVPLRKIVGASVIILATALGSGEYVLWPYITSQVGFIVIWAAVLGFLFQYFINMEVERYTLATGETVITGFTRLWRYWGVLFIAMAMLPNFWPGWATGAGTAFTFVFGLGEGAIVPITILGLVAIGIALTLSPVVYQFVEKFQMVMVSLIMAYVVIAVLVVTDAQTWGAFGSGMTNVGRGLPEAIGAIGATAMLGAIAFAGAGGTNNLVQSNWIRDKQMGMGAYIPRIVSPITGEEEARAGIGYIFPQTEENLRRWRGWWKVANQEQFITFFVIGVLSLILLCSLTYATVFGQVETGEANFDFIRLEGEALKQIVAPWFGTVFWLTGVFVLFSTNLGILDYVSRLTADVLKVDFLNENEFWSESKLYFAVVWSMIAVGSLILLSGLDQPLVLLIIASSLSGLVMVVYTILLIVLNRRVLPEAIKLKGFRLGAMFATLAFFLFFVGWMVLAYAQQIFGGGG</sequence>
<organism evidence="2 3">
    <name type="scientific">Rubrobacter taiwanensis</name>
    <dbReference type="NCBI Taxonomy" id="185139"/>
    <lineage>
        <taxon>Bacteria</taxon>
        <taxon>Bacillati</taxon>
        <taxon>Actinomycetota</taxon>
        <taxon>Rubrobacteria</taxon>
        <taxon>Rubrobacterales</taxon>
        <taxon>Rubrobacteraceae</taxon>
        <taxon>Rubrobacter</taxon>
    </lineage>
</organism>
<feature type="transmembrane region" description="Helical" evidence="1">
    <location>
        <begin position="103"/>
        <end position="121"/>
    </location>
</feature>
<gene>
    <name evidence="2" type="ORF">E0L93_15015</name>
</gene>
<feature type="transmembrane region" description="Helical" evidence="1">
    <location>
        <begin position="173"/>
        <end position="193"/>
    </location>
</feature>
<evidence type="ECO:0008006" key="4">
    <source>
        <dbReference type="Google" id="ProtNLM"/>
    </source>
</evidence>
<dbReference type="Proteomes" id="UP000295244">
    <property type="component" value="Unassembled WGS sequence"/>
</dbReference>